<keyword evidence="6" id="KW-1278">Translocase</keyword>
<dbReference type="PIRSF" id="PIRSF006091">
    <property type="entry name" value="E_trnsport_RnfG"/>
    <property type="match status" value="1"/>
</dbReference>
<evidence type="ECO:0000313" key="10">
    <source>
        <dbReference type="Proteomes" id="UP000440713"/>
    </source>
</evidence>
<keyword evidence="6" id="KW-1133">Transmembrane helix</keyword>
<keyword evidence="10" id="KW-1185">Reference proteome</keyword>
<keyword evidence="6" id="KW-1003">Cell membrane</keyword>
<keyword evidence="3 6" id="KW-0285">Flavoprotein</keyword>
<evidence type="ECO:0000256" key="3">
    <source>
        <dbReference type="ARBA" id="ARBA00022630"/>
    </source>
</evidence>
<dbReference type="Proteomes" id="UP000440713">
    <property type="component" value="Unassembled WGS sequence"/>
</dbReference>
<keyword evidence="6" id="KW-0812">Transmembrane</keyword>
<sequence length="188" mass="19161">MNSMIKVGGTLLAFSAAAALLLAGTNQLTAPVIEQRNIAASNAARKEVLPVAKDFKQVDAAKYSSAGASTVTEVFEGTDGSNTVGYTIKANPSGYGGAVELTIGINKDGKIMGVSVGNNTETPGLGAKAADPAFNGQYKDKEAKPLEVIKSGSPADNQIKAISGATITSRAVTDGVNEAIQVFEAVNK</sequence>
<evidence type="ECO:0000256" key="5">
    <source>
        <dbReference type="ARBA" id="ARBA00022982"/>
    </source>
</evidence>
<dbReference type="SMART" id="SM00900">
    <property type="entry name" value="FMN_bind"/>
    <property type="match status" value="1"/>
</dbReference>
<dbReference type="EC" id="7.-.-.-" evidence="6"/>
<dbReference type="HAMAP" id="MF_00479">
    <property type="entry name" value="RsxG_RnfG"/>
    <property type="match status" value="1"/>
</dbReference>
<reference evidence="9 10" key="1">
    <citation type="submission" date="2019-08" db="EMBL/GenBank/DDBJ databases">
        <title>In-depth cultivation of the pig gut microbiome towards novel bacterial diversity and tailored functional studies.</title>
        <authorList>
            <person name="Wylensek D."/>
            <person name="Hitch T.C.A."/>
            <person name="Clavel T."/>
        </authorList>
    </citation>
    <scope>NUCLEOTIDE SEQUENCE [LARGE SCALE GENOMIC DNA]</scope>
    <source>
        <strain evidence="9 10">WCA-SAB-591-4A-A</strain>
    </source>
</reference>
<evidence type="ECO:0000259" key="8">
    <source>
        <dbReference type="SMART" id="SM00900"/>
    </source>
</evidence>
<name>A0A6N7XEH0_9FIRM</name>
<feature type="domain" description="FMN-binding" evidence="8">
    <location>
        <begin position="94"/>
        <end position="183"/>
    </location>
</feature>
<comment type="caution">
    <text evidence="9">The sequence shown here is derived from an EMBL/GenBank/DDBJ whole genome shotgun (WGS) entry which is preliminary data.</text>
</comment>
<dbReference type="GO" id="GO:0010181">
    <property type="term" value="F:FMN binding"/>
    <property type="evidence" value="ECO:0007669"/>
    <property type="project" value="InterPro"/>
</dbReference>
<keyword evidence="1 6" id="KW-0813">Transport</keyword>
<keyword evidence="6" id="KW-0472">Membrane</keyword>
<dbReference type="RefSeq" id="WP_154537342.1">
    <property type="nucleotide sequence ID" value="NZ_JAQYHJ010000066.1"/>
</dbReference>
<keyword evidence="7" id="KW-0732">Signal</keyword>
<dbReference type="GO" id="GO:0022900">
    <property type="term" value="P:electron transport chain"/>
    <property type="evidence" value="ECO:0007669"/>
    <property type="project" value="UniProtKB-UniRule"/>
</dbReference>
<keyword evidence="4 6" id="KW-0288">FMN</keyword>
<comment type="subcellular location">
    <subcellularLocation>
        <location evidence="6">Cell membrane</location>
        <topology evidence="6">Single-pass membrane protein</topology>
    </subcellularLocation>
</comment>
<comment type="subunit">
    <text evidence="6">The complex is composed of six subunits: RnfA, RnfB, RnfC, RnfD, RnfE and RnfG.</text>
</comment>
<evidence type="ECO:0000256" key="2">
    <source>
        <dbReference type="ARBA" id="ARBA00022553"/>
    </source>
</evidence>
<evidence type="ECO:0000313" key="9">
    <source>
        <dbReference type="EMBL" id="MST61973.1"/>
    </source>
</evidence>
<evidence type="ECO:0000256" key="6">
    <source>
        <dbReference type="HAMAP-Rule" id="MF_00479"/>
    </source>
</evidence>
<gene>
    <name evidence="6" type="primary">rnfG</name>
    <name evidence="9" type="ORF">FYJ71_03165</name>
</gene>
<dbReference type="InterPro" id="IPR007329">
    <property type="entry name" value="FMN-bd"/>
</dbReference>
<feature type="chain" id="PRO_5038625556" description="Ion-translocating oxidoreductase complex subunit G" evidence="7">
    <location>
        <begin position="31"/>
        <end position="188"/>
    </location>
</feature>
<feature type="modified residue" description="FMN phosphoryl threonine" evidence="6">
    <location>
        <position position="166"/>
    </location>
</feature>
<comment type="function">
    <text evidence="6">Part of a membrane-bound complex that couples electron transfer with translocation of ions across the membrane.</text>
</comment>
<dbReference type="InterPro" id="IPR010209">
    <property type="entry name" value="Ion_transpt_RnfG/RsxG"/>
</dbReference>
<evidence type="ECO:0000256" key="7">
    <source>
        <dbReference type="SAM" id="SignalP"/>
    </source>
</evidence>
<organism evidence="9 10">
    <name type="scientific">Peptostreptococcus porci</name>
    <dbReference type="NCBI Taxonomy" id="2652282"/>
    <lineage>
        <taxon>Bacteria</taxon>
        <taxon>Bacillati</taxon>
        <taxon>Bacillota</taxon>
        <taxon>Clostridia</taxon>
        <taxon>Peptostreptococcales</taxon>
        <taxon>Peptostreptococcaceae</taxon>
        <taxon>Peptostreptococcus</taxon>
    </lineage>
</organism>
<comment type="cofactor">
    <cofactor evidence="6">
        <name>FMN</name>
        <dbReference type="ChEBI" id="CHEBI:58210"/>
    </cofactor>
</comment>
<dbReference type="AlphaFoldDB" id="A0A6N7XEH0"/>
<protein>
    <recommendedName>
        <fullName evidence="6">Ion-translocating oxidoreductase complex subunit G</fullName>
        <ecNumber evidence="6">7.-.-.-</ecNumber>
    </recommendedName>
    <alternativeName>
        <fullName evidence="6">Rnf electron transport complex subunit G</fullName>
    </alternativeName>
</protein>
<keyword evidence="5 6" id="KW-0249">Electron transport</keyword>
<dbReference type="NCBIfam" id="TIGR01947">
    <property type="entry name" value="rnfG"/>
    <property type="match status" value="1"/>
</dbReference>
<dbReference type="EMBL" id="VUNE01000001">
    <property type="protein sequence ID" value="MST61973.1"/>
    <property type="molecule type" value="Genomic_DNA"/>
</dbReference>
<evidence type="ECO:0000256" key="4">
    <source>
        <dbReference type="ARBA" id="ARBA00022643"/>
    </source>
</evidence>
<dbReference type="PANTHER" id="PTHR36118:SF1">
    <property type="entry name" value="ION-TRANSLOCATING OXIDOREDUCTASE COMPLEX SUBUNIT G"/>
    <property type="match status" value="1"/>
</dbReference>
<dbReference type="PANTHER" id="PTHR36118">
    <property type="entry name" value="ION-TRANSLOCATING OXIDOREDUCTASE COMPLEX SUBUNIT G"/>
    <property type="match status" value="1"/>
</dbReference>
<feature type="signal peptide" evidence="7">
    <location>
        <begin position="1"/>
        <end position="30"/>
    </location>
</feature>
<comment type="similarity">
    <text evidence="6">Belongs to the RnfG family.</text>
</comment>
<dbReference type="GO" id="GO:0009055">
    <property type="term" value="F:electron transfer activity"/>
    <property type="evidence" value="ECO:0007669"/>
    <property type="project" value="InterPro"/>
</dbReference>
<dbReference type="GO" id="GO:0005886">
    <property type="term" value="C:plasma membrane"/>
    <property type="evidence" value="ECO:0007669"/>
    <property type="project" value="UniProtKB-SubCell"/>
</dbReference>
<dbReference type="Gene3D" id="3.90.1010.20">
    <property type="match status" value="1"/>
</dbReference>
<accession>A0A6N7XEH0</accession>
<evidence type="ECO:0000256" key="1">
    <source>
        <dbReference type="ARBA" id="ARBA00022448"/>
    </source>
</evidence>
<dbReference type="Pfam" id="PF04205">
    <property type="entry name" value="FMN_bind"/>
    <property type="match status" value="1"/>
</dbReference>
<proteinExistence type="inferred from homology"/>
<keyword evidence="2 6" id="KW-0597">Phosphoprotein</keyword>